<dbReference type="EC" id="3.2.1.51" evidence="3"/>
<evidence type="ECO:0000313" key="10">
    <source>
        <dbReference type="EMBL" id="MCR8873519.1"/>
    </source>
</evidence>
<dbReference type="RefSeq" id="WP_018710488.1">
    <property type="nucleotide sequence ID" value="NZ_CALULB010000036.1"/>
</dbReference>
<dbReference type="InterPro" id="IPR000933">
    <property type="entry name" value="Glyco_hydro_29"/>
</dbReference>
<reference evidence="10 11" key="1">
    <citation type="submission" date="2022-08" db="EMBL/GenBank/DDBJ databases">
        <authorList>
            <person name="Zeman M."/>
            <person name="Kubasova T."/>
        </authorList>
    </citation>
    <scope>NUCLEOTIDE SEQUENCE [LARGE SCALE GENOMIC DNA]</scope>
    <source>
        <strain evidence="10 11">ET62</strain>
    </source>
</reference>
<dbReference type="PANTHER" id="PTHR10030">
    <property type="entry name" value="ALPHA-L-FUCOSIDASE"/>
    <property type="match status" value="1"/>
</dbReference>
<keyword evidence="4 8" id="KW-0732">Signal</keyword>
<keyword evidence="11" id="KW-1185">Reference proteome</keyword>
<organism evidence="10 11">
    <name type="scientific">Phocaeicola barnesiae</name>
    <dbReference type="NCBI Taxonomy" id="376804"/>
    <lineage>
        <taxon>Bacteria</taxon>
        <taxon>Pseudomonadati</taxon>
        <taxon>Bacteroidota</taxon>
        <taxon>Bacteroidia</taxon>
        <taxon>Bacteroidales</taxon>
        <taxon>Bacteroidaceae</taxon>
        <taxon>Phocaeicola</taxon>
    </lineage>
</organism>
<dbReference type="GeneID" id="82442979"/>
<keyword evidence="5" id="KW-0378">Hydrolase</keyword>
<evidence type="ECO:0000259" key="9">
    <source>
        <dbReference type="Pfam" id="PF01120"/>
    </source>
</evidence>
<dbReference type="InterPro" id="IPR016286">
    <property type="entry name" value="FUC_metazoa-typ"/>
</dbReference>
<evidence type="ECO:0000256" key="1">
    <source>
        <dbReference type="ARBA" id="ARBA00004071"/>
    </source>
</evidence>
<evidence type="ECO:0000256" key="4">
    <source>
        <dbReference type="ARBA" id="ARBA00022729"/>
    </source>
</evidence>
<evidence type="ECO:0000256" key="5">
    <source>
        <dbReference type="ARBA" id="ARBA00022801"/>
    </source>
</evidence>
<accession>A0AAW5N8E1</accession>
<dbReference type="Gene3D" id="3.20.20.80">
    <property type="entry name" value="Glycosidases"/>
    <property type="match status" value="1"/>
</dbReference>
<dbReference type="EMBL" id="JANRHJ010000005">
    <property type="protein sequence ID" value="MCR8873519.1"/>
    <property type="molecule type" value="Genomic_DNA"/>
</dbReference>
<evidence type="ECO:0000256" key="8">
    <source>
        <dbReference type="SAM" id="SignalP"/>
    </source>
</evidence>
<feature type="signal peptide" evidence="8">
    <location>
        <begin position="1"/>
        <end position="23"/>
    </location>
</feature>
<dbReference type="PRINTS" id="PR00741">
    <property type="entry name" value="GLHYDRLASE29"/>
</dbReference>
<dbReference type="InterPro" id="IPR057739">
    <property type="entry name" value="Glyco_hydro_29_N"/>
</dbReference>
<dbReference type="Proteomes" id="UP001204579">
    <property type="component" value="Unassembled WGS sequence"/>
</dbReference>
<comment type="caution">
    <text evidence="10">The sequence shown here is derived from an EMBL/GenBank/DDBJ whole genome shotgun (WGS) entry which is preliminary data.</text>
</comment>
<gene>
    <name evidence="10" type="ORF">NW209_05720</name>
</gene>
<dbReference type="Pfam" id="PF01120">
    <property type="entry name" value="Alpha_L_fucos"/>
    <property type="match status" value="1"/>
</dbReference>
<dbReference type="GO" id="GO:0016139">
    <property type="term" value="P:glycoside catabolic process"/>
    <property type="evidence" value="ECO:0007669"/>
    <property type="project" value="TreeGrafter"/>
</dbReference>
<feature type="domain" description="Glycoside hydrolase family 29 N-terminal" evidence="9">
    <location>
        <begin position="23"/>
        <end position="336"/>
    </location>
</feature>
<evidence type="ECO:0000256" key="7">
    <source>
        <dbReference type="PIRSR" id="PIRSR001092-1"/>
    </source>
</evidence>
<sequence>MKKNLLVSALVSSFLLSPLTAGSQETQSAATSGDKEKRMEWFADAKLGIFIHWGIYSVKGVSESWSFFNNYLPYEEYMKQEEGFTASKYDPKEWVDLIKESGARYTVITTKHHDGVALWDTKAGDLSVVKQTPAQKDLLDPFVKEVRKHDLKLGFYYSLLDWSHPDYPNKTRTEVRYKDDPERWSRFCKFNFAQLKELNETWKPDLYWFDGDWEQSAEAWNSKGIVDLLRSTNPGVIINSRIQGYGDYATPEQGVPVVRPKDNYWELCMTMNDSWGYQHTDKNYKSPYILLRTFVDCLSMGGNLLLDIGPKPDGTIPEEQVAILKEFGRWTTKHKEAIYDTRAGIPNEHFQGYTTLSKAKDILYLYLPYRPNGPIEVKGLMNKVNRVWVVGNGAMLNYKVYNKNYWNEVPGNLYIDVPEHVQDEQITVIAVLLDGPIKLYRGEGQVISSN</sequence>
<evidence type="ECO:0000256" key="2">
    <source>
        <dbReference type="ARBA" id="ARBA00007951"/>
    </source>
</evidence>
<feature type="site" description="May be important for catalysis" evidence="7">
    <location>
        <position position="268"/>
    </location>
</feature>
<dbReference type="GO" id="GO:0005764">
    <property type="term" value="C:lysosome"/>
    <property type="evidence" value="ECO:0007669"/>
    <property type="project" value="TreeGrafter"/>
</dbReference>
<dbReference type="GO" id="GO:0004560">
    <property type="term" value="F:alpha-L-fucosidase activity"/>
    <property type="evidence" value="ECO:0007669"/>
    <property type="project" value="InterPro"/>
</dbReference>
<evidence type="ECO:0000256" key="3">
    <source>
        <dbReference type="ARBA" id="ARBA00012662"/>
    </source>
</evidence>
<evidence type="ECO:0000256" key="6">
    <source>
        <dbReference type="ARBA" id="ARBA00023295"/>
    </source>
</evidence>
<dbReference type="AlphaFoldDB" id="A0AAW5N8E1"/>
<comment type="function">
    <text evidence="1">Alpha-L-fucosidase is responsible for hydrolyzing the alpha-1,6-linked fucose joined to the reducing-end N-acetylglucosamine of the carbohydrate moieties of glycoproteins.</text>
</comment>
<comment type="similarity">
    <text evidence="2">Belongs to the glycosyl hydrolase 29 family.</text>
</comment>
<name>A0AAW5N8E1_9BACT</name>
<feature type="chain" id="PRO_5043565987" description="alpha-L-fucosidase" evidence="8">
    <location>
        <begin position="24"/>
        <end position="450"/>
    </location>
</feature>
<proteinExistence type="inferred from homology"/>
<dbReference type="InterPro" id="IPR017853">
    <property type="entry name" value="GH"/>
</dbReference>
<dbReference type="PIRSF" id="PIRSF001092">
    <property type="entry name" value="Alpha-L-fucosidase"/>
    <property type="match status" value="1"/>
</dbReference>
<dbReference type="SMART" id="SM00812">
    <property type="entry name" value="Alpha_L_fucos"/>
    <property type="match status" value="1"/>
</dbReference>
<evidence type="ECO:0000313" key="11">
    <source>
        <dbReference type="Proteomes" id="UP001204579"/>
    </source>
</evidence>
<protein>
    <recommendedName>
        <fullName evidence="3">alpha-L-fucosidase</fullName>
        <ecNumber evidence="3">3.2.1.51</ecNumber>
    </recommendedName>
</protein>
<dbReference type="SUPFAM" id="SSF51445">
    <property type="entry name" value="(Trans)glycosidases"/>
    <property type="match status" value="1"/>
</dbReference>
<dbReference type="GO" id="GO:0006004">
    <property type="term" value="P:fucose metabolic process"/>
    <property type="evidence" value="ECO:0007669"/>
    <property type="project" value="InterPro"/>
</dbReference>
<keyword evidence="6" id="KW-0326">Glycosidase</keyword>
<dbReference type="PANTHER" id="PTHR10030:SF37">
    <property type="entry name" value="ALPHA-L-FUCOSIDASE-RELATED"/>
    <property type="match status" value="1"/>
</dbReference>